<dbReference type="EMBL" id="CAJOBS010005821">
    <property type="protein sequence ID" value="CAF4905288.1"/>
    <property type="molecule type" value="Genomic_DNA"/>
</dbReference>
<reference evidence="1" key="1">
    <citation type="submission" date="2021-02" db="EMBL/GenBank/DDBJ databases">
        <authorList>
            <person name="Nowell W R."/>
        </authorList>
    </citation>
    <scope>NUCLEOTIDE SEQUENCE</scope>
</reference>
<proteinExistence type="predicted"/>
<dbReference type="Proteomes" id="UP000663838">
    <property type="component" value="Unassembled WGS sequence"/>
</dbReference>
<gene>
    <name evidence="1" type="ORF">KIK155_LOCUS25210</name>
    <name evidence="2" type="ORF">TOA249_LOCUS30988</name>
</gene>
<evidence type="ECO:0000313" key="2">
    <source>
        <dbReference type="EMBL" id="CAF4905288.1"/>
    </source>
</evidence>
<comment type="caution">
    <text evidence="1">The sequence shown here is derived from an EMBL/GenBank/DDBJ whole genome shotgun (WGS) entry which is preliminary data.</text>
</comment>
<accession>A0A818SYE7</accession>
<evidence type="ECO:0000313" key="1">
    <source>
        <dbReference type="EMBL" id="CAF3679107.1"/>
    </source>
</evidence>
<feature type="non-terminal residue" evidence="1">
    <location>
        <position position="194"/>
    </location>
</feature>
<dbReference type="EMBL" id="CAJNYV010004552">
    <property type="protein sequence ID" value="CAF3679107.1"/>
    <property type="molecule type" value="Genomic_DNA"/>
</dbReference>
<dbReference type="AlphaFoldDB" id="A0A818SYE7"/>
<evidence type="ECO:0000313" key="3">
    <source>
        <dbReference type="Proteomes" id="UP000663865"/>
    </source>
</evidence>
<dbReference type="Proteomes" id="UP000663865">
    <property type="component" value="Unassembled WGS sequence"/>
</dbReference>
<organism evidence="1 3">
    <name type="scientific">Rotaria socialis</name>
    <dbReference type="NCBI Taxonomy" id="392032"/>
    <lineage>
        <taxon>Eukaryota</taxon>
        <taxon>Metazoa</taxon>
        <taxon>Spiralia</taxon>
        <taxon>Gnathifera</taxon>
        <taxon>Rotifera</taxon>
        <taxon>Eurotatoria</taxon>
        <taxon>Bdelloidea</taxon>
        <taxon>Philodinida</taxon>
        <taxon>Philodinidae</taxon>
        <taxon>Rotaria</taxon>
    </lineage>
</organism>
<sequence>MEKLKNNSFQVTKEQIVKHAEQQANYKKKENITNSENKISVKPKKTTSKFHVQSKADPAISLPADRKLNVSNTINKLPNSVVVGKRKCSREAGDRLKGNKICQLEAAKIKEPPIMPNEVPRKRKLSCTVTDEAEVTTRNKFDKLQDLCNKVTLCKNKETHNQEPVDKIKLSETCNKQIYLVGDNMIAHQDKEFA</sequence>
<protein>
    <submittedName>
        <fullName evidence="1">Uncharacterized protein</fullName>
    </submittedName>
</protein>
<name>A0A818SYE7_9BILA</name>